<sequence>MSLYPWQQGVWSDLGRRHQQGGLPHALMFTGPRGVGKQVMSLMLARWLLCSERDRQSLACERCHSCQLWAAGNHPDFMLVTPEDGGRQIRIDSVRQLNEFLSQTPQISRCQVVILRPAEVLNHNAANALLKTLEEPPGESFILLESERFGSVLPTIRSRCQRVVLPVPAHAEAMAWLQQQGRSADQAADALRHNQGAPLAANAWLEDDGHAQHRRWLEELATWCDGRTRLDLALGHWKTIELEPLVWWMNRVAADLLRAACGASNSQLLDPDVPARLGGATLDRTKLLALQSRLAEVLAQVQGGAGHFNRQLLVESLLIDWRSLITQGRR</sequence>
<name>A0A9X3EJD3_9GAMM</name>
<dbReference type="AlphaFoldDB" id="A0A9X3EJD3"/>
<comment type="caution">
    <text evidence="4">The sequence shown here is derived from an EMBL/GenBank/DDBJ whole genome shotgun (WGS) entry which is preliminary data.</text>
</comment>
<dbReference type="Gene3D" id="3.40.50.300">
    <property type="entry name" value="P-loop containing nucleotide triphosphate hydrolases"/>
    <property type="match status" value="1"/>
</dbReference>
<gene>
    <name evidence="4" type="primary">holB</name>
    <name evidence="4" type="ORF">OUO13_09170</name>
</gene>
<dbReference type="GO" id="GO:0008408">
    <property type="term" value="F:3'-5' exonuclease activity"/>
    <property type="evidence" value="ECO:0007669"/>
    <property type="project" value="InterPro"/>
</dbReference>
<dbReference type="InterPro" id="IPR004622">
    <property type="entry name" value="DNA_pol_HolB"/>
</dbReference>
<dbReference type="Pfam" id="PF13177">
    <property type="entry name" value="DNA_pol3_delta2"/>
    <property type="match status" value="1"/>
</dbReference>
<keyword evidence="5" id="KW-1185">Reference proteome</keyword>
<keyword evidence="4" id="KW-0548">Nucleotidyltransferase</keyword>
<evidence type="ECO:0000256" key="1">
    <source>
        <dbReference type="ARBA" id="ARBA00012417"/>
    </source>
</evidence>
<comment type="catalytic activity">
    <reaction evidence="3">
        <text>DNA(n) + a 2'-deoxyribonucleoside 5'-triphosphate = DNA(n+1) + diphosphate</text>
        <dbReference type="Rhea" id="RHEA:22508"/>
        <dbReference type="Rhea" id="RHEA-COMP:17339"/>
        <dbReference type="Rhea" id="RHEA-COMP:17340"/>
        <dbReference type="ChEBI" id="CHEBI:33019"/>
        <dbReference type="ChEBI" id="CHEBI:61560"/>
        <dbReference type="ChEBI" id="CHEBI:173112"/>
        <dbReference type="EC" id="2.7.7.7"/>
    </reaction>
</comment>
<keyword evidence="2" id="KW-0239">DNA-directed DNA polymerase</keyword>
<evidence type="ECO:0000313" key="5">
    <source>
        <dbReference type="Proteomes" id="UP001150830"/>
    </source>
</evidence>
<dbReference type="PANTHER" id="PTHR11669">
    <property type="entry name" value="REPLICATION FACTOR C / DNA POLYMERASE III GAMMA-TAU SUBUNIT"/>
    <property type="match status" value="1"/>
</dbReference>
<organism evidence="4 5">
    <name type="scientific">Parathalassolituus penaei</name>
    <dbReference type="NCBI Taxonomy" id="2997323"/>
    <lineage>
        <taxon>Bacteria</taxon>
        <taxon>Pseudomonadati</taxon>
        <taxon>Pseudomonadota</taxon>
        <taxon>Gammaproteobacteria</taxon>
        <taxon>Oceanospirillales</taxon>
        <taxon>Oceanospirillaceae</taxon>
        <taxon>Parathalassolituus</taxon>
    </lineage>
</organism>
<dbReference type="InterPro" id="IPR027417">
    <property type="entry name" value="P-loop_NTPase"/>
</dbReference>
<proteinExistence type="predicted"/>
<dbReference type="Proteomes" id="UP001150830">
    <property type="component" value="Unassembled WGS sequence"/>
</dbReference>
<dbReference type="PANTHER" id="PTHR11669:SF8">
    <property type="entry name" value="DNA POLYMERASE III SUBUNIT DELTA"/>
    <property type="match status" value="1"/>
</dbReference>
<dbReference type="EMBL" id="JAPNOA010000026">
    <property type="protein sequence ID" value="MCY0965356.1"/>
    <property type="molecule type" value="Genomic_DNA"/>
</dbReference>
<dbReference type="SUPFAM" id="SSF52540">
    <property type="entry name" value="P-loop containing nucleoside triphosphate hydrolases"/>
    <property type="match status" value="1"/>
</dbReference>
<dbReference type="GO" id="GO:0006261">
    <property type="term" value="P:DNA-templated DNA replication"/>
    <property type="evidence" value="ECO:0007669"/>
    <property type="project" value="TreeGrafter"/>
</dbReference>
<dbReference type="GO" id="GO:0009360">
    <property type="term" value="C:DNA polymerase III complex"/>
    <property type="evidence" value="ECO:0007669"/>
    <property type="project" value="TreeGrafter"/>
</dbReference>
<protein>
    <recommendedName>
        <fullName evidence="1">DNA-directed DNA polymerase</fullName>
        <ecNumber evidence="1">2.7.7.7</ecNumber>
    </recommendedName>
</protein>
<dbReference type="InterPro" id="IPR050238">
    <property type="entry name" value="DNA_Rep/Repair_Clamp_Loader"/>
</dbReference>
<dbReference type="EC" id="2.7.7.7" evidence="1"/>
<keyword evidence="4" id="KW-0808">Transferase</keyword>
<evidence type="ECO:0000313" key="4">
    <source>
        <dbReference type="EMBL" id="MCY0965356.1"/>
    </source>
</evidence>
<evidence type="ECO:0000256" key="2">
    <source>
        <dbReference type="ARBA" id="ARBA00022932"/>
    </source>
</evidence>
<dbReference type="NCBIfam" id="TIGR00678">
    <property type="entry name" value="holB"/>
    <property type="match status" value="1"/>
</dbReference>
<reference evidence="4" key="1">
    <citation type="submission" date="2022-11" db="EMBL/GenBank/DDBJ databases">
        <title>Parathalassolutuus dongxingensis gen. nov., sp. nov., a novel member of family Oceanospirillaceae isolated from a coastal shrimp pond in Guangxi, China.</title>
        <authorList>
            <person name="Chen H."/>
        </authorList>
    </citation>
    <scope>NUCLEOTIDE SEQUENCE</scope>
    <source>
        <strain evidence="4">G-43</strain>
    </source>
</reference>
<dbReference type="GO" id="GO:0003887">
    <property type="term" value="F:DNA-directed DNA polymerase activity"/>
    <property type="evidence" value="ECO:0007669"/>
    <property type="project" value="UniProtKB-KW"/>
</dbReference>
<evidence type="ECO:0000256" key="3">
    <source>
        <dbReference type="ARBA" id="ARBA00049244"/>
    </source>
</evidence>
<accession>A0A9X3EJD3</accession>